<keyword evidence="2" id="KW-1185">Reference proteome</keyword>
<protein>
    <submittedName>
        <fullName evidence="1">Uncharacterized protein</fullName>
    </submittedName>
</protein>
<reference evidence="1" key="1">
    <citation type="thesis" date="2020" institute="ProQuest LLC" country="789 East Eisenhower Parkway, Ann Arbor, MI, USA">
        <title>Comparative Genomics and Chromosome Evolution.</title>
        <authorList>
            <person name="Mudd A.B."/>
        </authorList>
    </citation>
    <scope>NUCLEOTIDE SEQUENCE</scope>
    <source>
        <strain evidence="1">HN-11 Male</strain>
        <tissue evidence="1">Kidney and liver</tissue>
    </source>
</reference>
<evidence type="ECO:0000313" key="1">
    <source>
        <dbReference type="EMBL" id="KAG9482931.1"/>
    </source>
</evidence>
<gene>
    <name evidence="1" type="ORF">GDO78_009078</name>
</gene>
<evidence type="ECO:0000313" key="2">
    <source>
        <dbReference type="Proteomes" id="UP000770717"/>
    </source>
</evidence>
<comment type="caution">
    <text evidence="1">The sequence shown here is derived from an EMBL/GenBank/DDBJ whole genome shotgun (WGS) entry which is preliminary data.</text>
</comment>
<dbReference type="AlphaFoldDB" id="A0A8J6K8E1"/>
<proteinExistence type="predicted"/>
<sequence length="80" mass="9232">MWPLPPCLVKTSFLSQPYGSPSPCWPQQPRRTRLLEICYNEEIDTCWTVPLIYTGLAFLLGIYCRWSCHNSTGYCDDIGK</sequence>
<accession>A0A8J6K8E1</accession>
<name>A0A8J6K8E1_ELECQ</name>
<organism evidence="1 2">
    <name type="scientific">Eleutherodactylus coqui</name>
    <name type="common">Puerto Rican coqui</name>
    <dbReference type="NCBI Taxonomy" id="57060"/>
    <lineage>
        <taxon>Eukaryota</taxon>
        <taxon>Metazoa</taxon>
        <taxon>Chordata</taxon>
        <taxon>Craniata</taxon>
        <taxon>Vertebrata</taxon>
        <taxon>Euteleostomi</taxon>
        <taxon>Amphibia</taxon>
        <taxon>Batrachia</taxon>
        <taxon>Anura</taxon>
        <taxon>Neobatrachia</taxon>
        <taxon>Hyloidea</taxon>
        <taxon>Eleutherodactylidae</taxon>
        <taxon>Eleutherodactylinae</taxon>
        <taxon>Eleutherodactylus</taxon>
        <taxon>Eleutherodactylus</taxon>
    </lineage>
</organism>
<dbReference type="Proteomes" id="UP000770717">
    <property type="component" value="Unassembled WGS sequence"/>
</dbReference>
<dbReference type="EMBL" id="WNTK01000005">
    <property type="protein sequence ID" value="KAG9482931.1"/>
    <property type="molecule type" value="Genomic_DNA"/>
</dbReference>